<proteinExistence type="predicted"/>
<keyword evidence="2" id="KW-1133">Transmembrane helix</keyword>
<dbReference type="EMBL" id="JACBZS010000001">
    <property type="protein sequence ID" value="NYI70857.1"/>
    <property type="molecule type" value="Genomic_DNA"/>
</dbReference>
<evidence type="ECO:0000256" key="1">
    <source>
        <dbReference type="SAM" id="MobiDB-lite"/>
    </source>
</evidence>
<evidence type="ECO:0000313" key="3">
    <source>
        <dbReference type="EMBL" id="NYI70857.1"/>
    </source>
</evidence>
<keyword evidence="2" id="KW-0812">Transmembrane</keyword>
<sequence length="167" mass="17145">MGRLKRSTVLLAWLGGFVALGAAAAGLFAIASGITTYSVPRMAVAAAVLSAYTAVVSVVLTPREDRTPLGCLLCGAPVPVLVGLATGALAYTESGDPAVAFWAFLPWCSAIWAAVLLGPLLPGIARLWPGRRGGTARVRRGGTARVKRGGTARVSRSAGNRGRPGRH</sequence>
<evidence type="ECO:0000256" key="2">
    <source>
        <dbReference type="SAM" id="Phobius"/>
    </source>
</evidence>
<accession>A0A7Z0D8P9</accession>
<evidence type="ECO:0000313" key="4">
    <source>
        <dbReference type="Proteomes" id="UP000527616"/>
    </source>
</evidence>
<comment type="caution">
    <text evidence="3">The sequence shown here is derived from an EMBL/GenBank/DDBJ whole genome shotgun (WGS) entry which is preliminary data.</text>
</comment>
<keyword evidence="2" id="KW-0472">Membrane</keyword>
<protein>
    <submittedName>
        <fullName evidence="3">Uncharacterized protein</fullName>
    </submittedName>
</protein>
<feature type="transmembrane region" description="Helical" evidence="2">
    <location>
        <begin position="72"/>
        <end position="92"/>
    </location>
</feature>
<dbReference type="RefSeq" id="WP_179444759.1">
    <property type="nucleotide sequence ID" value="NZ_JACBZS010000001.1"/>
</dbReference>
<feature type="compositionally biased region" description="Basic residues" evidence="1">
    <location>
        <begin position="137"/>
        <end position="150"/>
    </location>
</feature>
<feature type="region of interest" description="Disordered" evidence="1">
    <location>
        <begin position="134"/>
        <end position="167"/>
    </location>
</feature>
<dbReference type="AlphaFoldDB" id="A0A7Z0D8P9"/>
<dbReference type="Proteomes" id="UP000527616">
    <property type="component" value="Unassembled WGS sequence"/>
</dbReference>
<name>A0A7Z0D8P9_9ACTN</name>
<reference evidence="3 4" key="1">
    <citation type="submission" date="2020-07" db="EMBL/GenBank/DDBJ databases">
        <title>Sequencing the genomes of 1000 actinobacteria strains.</title>
        <authorList>
            <person name="Klenk H.-P."/>
        </authorList>
    </citation>
    <scope>NUCLEOTIDE SEQUENCE [LARGE SCALE GENOMIC DNA]</scope>
    <source>
        <strain evidence="3 4">DSM 103164</strain>
    </source>
</reference>
<feature type="transmembrane region" description="Helical" evidence="2">
    <location>
        <begin position="39"/>
        <end position="60"/>
    </location>
</feature>
<gene>
    <name evidence="3" type="ORF">GGQ54_001417</name>
</gene>
<organism evidence="3 4">
    <name type="scientific">Naumannella cuiyingiana</name>
    <dbReference type="NCBI Taxonomy" id="1347891"/>
    <lineage>
        <taxon>Bacteria</taxon>
        <taxon>Bacillati</taxon>
        <taxon>Actinomycetota</taxon>
        <taxon>Actinomycetes</taxon>
        <taxon>Propionibacteriales</taxon>
        <taxon>Propionibacteriaceae</taxon>
        <taxon>Naumannella</taxon>
    </lineage>
</organism>
<feature type="transmembrane region" description="Helical" evidence="2">
    <location>
        <begin position="98"/>
        <end position="121"/>
    </location>
</feature>
<keyword evidence="4" id="KW-1185">Reference proteome</keyword>